<protein>
    <submittedName>
        <fullName evidence="1">Uncharacterized protein</fullName>
    </submittedName>
</protein>
<accession>A7HNP6</accession>
<keyword evidence="2" id="KW-1185">Reference proteome</keyword>
<dbReference type="STRING" id="381764.Fnod_1694"/>
<proteinExistence type="predicted"/>
<dbReference type="HOGENOM" id="CLU_1537799_0_0_0"/>
<reference evidence="1 2" key="1">
    <citation type="submission" date="2007-07" db="EMBL/GenBank/DDBJ databases">
        <title>Complete sequence of Fervidobacterium nodosum Rt17-B1.</title>
        <authorList>
            <consortium name="US DOE Joint Genome Institute"/>
            <person name="Copeland A."/>
            <person name="Lucas S."/>
            <person name="Lapidus A."/>
            <person name="Barry K."/>
            <person name="Glavina del Rio T."/>
            <person name="Dalin E."/>
            <person name="Tice H."/>
            <person name="Pitluck S."/>
            <person name="Saunders E."/>
            <person name="Brettin T."/>
            <person name="Bruce D."/>
            <person name="Detter J.C."/>
            <person name="Han C."/>
            <person name="Schmutz J."/>
            <person name="Larimer F."/>
            <person name="Land M."/>
            <person name="Hauser L."/>
            <person name="Kyrpides N."/>
            <person name="Mikhailova N."/>
            <person name="Nelson K."/>
            <person name="Gogarten J.P."/>
            <person name="Noll K."/>
            <person name="Richardson P."/>
        </authorList>
    </citation>
    <scope>NUCLEOTIDE SEQUENCE [LARGE SCALE GENOMIC DNA]</scope>
    <source>
        <strain evidence="2">ATCC 35602 / DSM 5306 / Rt17-B1</strain>
    </source>
</reference>
<dbReference type="Proteomes" id="UP000002415">
    <property type="component" value="Chromosome"/>
</dbReference>
<gene>
    <name evidence="1" type="ordered locus">Fnod_1694</name>
</gene>
<dbReference type="OrthoDB" id="44880at2"/>
<name>A7HNP6_FERNB</name>
<evidence type="ECO:0000313" key="1">
    <source>
        <dbReference type="EMBL" id="ABS61529.1"/>
    </source>
</evidence>
<organism evidence="1 2">
    <name type="scientific">Fervidobacterium nodosum (strain ATCC 35602 / DSM 5306 / Rt17-B1)</name>
    <dbReference type="NCBI Taxonomy" id="381764"/>
    <lineage>
        <taxon>Bacteria</taxon>
        <taxon>Thermotogati</taxon>
        <taxon>Thermotogota</taxon>
        <taxon>Thermotogae</taxon>
        <taxon>Thermotogales</taxon>
        <taxon>Fervidobacteriaceae</taxon>
        <taxon>Fervidobacterium</taxon>
    </lineage>
</organism>
<evidence type="ECO:0000313" key="2">
    <source>
        <dbReference type="Proteomes" id="UP000002415"/>
    </source>
</evidence>
<dbReference type="EMBL" id="CP000771">
    <property type="protein sequence ID" value="ABS61529.1"/>
    <property type="molecule type" value="Genomic_DNA"/>
</dbReference>
<dbReference type="KEGG" id="fno:Fnod_1694"/>
<sequence>MKLELFALVLFLVSVVLVFFLAIEKKTSIEEEVFPSPYLFQKNPYANVIKDRINEINRQLLFLEYDVRIPQKNLNSKELENIIFSINDPRAKKIAVKRIWKYWWGYGVEEITFKIKHIEIRWYPKIHFSKAAQITFGEALYKALNGEESYFYPGKADKDIIKNISEKYKVLIYY</sequence>
<dbReference type="AlphaFoldDB" id="A7HNP6"/>
<reference evidence="1 2" key="2">
    <citation type="journal article" date="2009" name="Proc. Natl. Acad. Sci. U.S.A.">
        <title>On the chimeric nature, thermophilic origin, and phylogenetic placement of the Thermotogales.</title>
        <authorList>
            <person name="Zhaxybayeva O."/>
            <person name="Swithers K.S."/>
            <person name="Lapierre P."/>
            <person name="Fournier G.P."/>
            <person name="Bickhart D.M."/>
            <person name="DeBoy R.T."/>
            <person name="Nelson K.E."/>
            <person name="Nesbo C.L."/>
            <person name="Doolittle W.F."/>
            <person name="Gogarten J.P."/>
            <person name="Noll K.M."/>
        </authorList>
    </citation>
    <scope>NUCLEOTIDE SEQUENCE [LARGE SCALE GENOMIC DNA]</scope>
    <source>
        <strain evidence="2">ATCC 35602 / DSM 5306 / Rt17-B1</strain>
    </source>
</reference>